<evidence type="ECO:0000256" key="2">
    <source>
        <dbReference type="SAM" id="Phobius"/>
    </source>
</evidence>
<accession>A0ABN7SV59</accession>
<dbReference type="EMBL" id="OU015566">
    <property type="protein sequence ID" value="CAG5104997.1"/>
    <property type="molecule type" value="Genomic_DNA"/>
</dbReference>
<feature type="transmembrane region" description="Helical" evidence="2">
    <location>
        <begin position="80"/>
        <end position="102"/>
    </location>
</feature>
<proteinExistence type="predicted"/>
<feature type="region of interest" description="Disordered" evidence="1">
    <location>
        <begin position="216"/>
        <end position="245"/>
    </location>
</feature>
<keyword evidence="2" id="KW-0812">Transmembrane</keyword>
<keyword evidence="2" id="KW-0472">Membrane</keyword>
<evidence type="ECO:0000313" key="4">
    <source>
        <dbReference type="Proteomes" id="UP001158576"/>
    </source>
</evidence>
<feature type="transmembrane region" description="Helical" evidence="2">
    <location>
        <begin position="42"/>
        <end position="60"/>
    </location>
</feature>
<name>A0ABN7SV59_OIKDI</name>
<gene>
    <name evidence="3" type="ORF">OKIOD_LOCUS10505</name>
</gene>
<keyword evidence="4" id="KW-1185">Reference proteome</keyword>
<feature type="transmembrane region" description="Helical" evidence="2">
    <location>
        <begin position="175"/>
        <end position="197"/>
    </location>
</feature>
<reference evidence="3 4" key="1">
    <citation type="submission" date="2021-04" db="EMBL/GenBank/DDBJ databases">
        <authorList>
            <person name="Bliznina A."/>
        </authorList>
    </citation>
    <scope>NUCLEOTIDE SEQUENCE [LARGE SCALE GENOMIC DNA]</scope>
</reference>
<sequence length="245" mass="27065">MVKYAKQVRKASWWVIITSILLISLDIIVVTNQALFDFMPSYGIGMIAGCLGVLAAFLGLRASKEKSAVIFFSSFKRVSILATFGAICAMGGVLWLGIIFSIHTVCLEKVDVPLHYDSLFLNQTCYNFVDDWTYENETSIDSTDDGSGEYSGDGSGEEIDIFEERFSRPALAKTYYFSLFTEIVLLLIDFIILILLAQSAGCCFCCEDNSVDPMESQRTSYVESDADSPSNDSSSEEDSDSETEA</sequence>
<evidence type="ECO:0000313" key="3">
    <source>
        <dbReference type="EMBL" id="CAG5104997.1"/>
    </source>
</evidence>
<protein>
    <submittedName>
        <fullName evidence="3">Oidioi.mRNA.OKI2018_I69.chr1.g1740.t1.cds</fullName>
    </submittedName>
</protein>
<feature type="transmembrane region" description="Helical" evidence="2">
    <location>
        <begin position="12"/>
        <end position="36"/>
    </location>
</feature>
<evidence type="ECO:0000256" key="1">
    <source>
        <dbReference type="SAM" id="MobiDB-lite"/>
    </source>
</evidence>
<organism evidence="3 4">
    <name type="scientific">Oikopleura dioica</name>
    <name type="common">Tunicate</name>
    <dbReference type="NCBI Taxonomy" id="34765"/>
    <lineage>
        <taxon>Eukaryota</taxon>
        <taxon>Metazoa</taxon>
        <taxon>Chordata</taxon>
        <taxon>Tunicata</taxon>
        <taxon>Appendicularia</taxon>
        <taxon>Copelata</taxon>
        <taxon>Oikopleuridae</taxon>
        <taxon>Oikopleura</taxon>
    </lineage>
</organism>
<dbReference type="Proteomes" id="UP001158576">
    <property type="component" value="Chromosome 1"/>
</dbReference>
<keyword evidence="2" id="KW-1133">Transmembrane helix</keyword>
<feature type="compositionally biased region" description="Acidic residues" evidence="1">
    <location>
        <begin position="234"/>
        <end position="245"/>
    </location>
</feature>